<dbReference type="InterPro" id="IPR035940">
    <property type="entry name" value="CAP_sf"/>
</dbReference>
<sequence>MLIVQAITDFENKICILFLNETWDEDLEKFSFHSIQNGIDRDGNCPQHNNPNVCWYHSSTKWDRNLENFAIKTFAKFIDESSRCPGNDDLRGQGTCWFHNQTVDSVGFNVFQTSNWNFVKGSLFHWYHRHVGYVYGKYTIGQEKNADSYTQMVWARTKKIGCAIGTGGNVIDEYPYYNETTPKDWEKYKHHLVDECQIEHFKTKGFGFGGIQHMLKQEVIDFKLHGTSAQTPVLLMGESIASSKSSEPQAKFSPKESTVFS</sequence>
<keyword evidence="3" id="KW-1185">Reference proteome</keyword>
<dbReference type="Pfam" id="PF00188">
    <property type="entry name" value="CAP"/>
    <property type="match status" value="1"/>
</dbReference>
<dbReference type="WBParaSite" id="nRc.2.0.1.t48089-RA">
    <property type="protein sequence ID" value="nRc.2.0.1.t48089-RA"/>
    <property type="gene ID" value="nRc.2.0.1.g48089"/>
</dbReference>
<feature type="region of interest" description="Disordered" evidence="1">
    <location>
        <begin position="241"/>
        <end position="261"/>
    </location>
</feature>
<protein>
    <submittedName>
        <fullName evidence="4">SCP domain-containing protein</fullName>
    </submittedName>
</protein>
<dbReference type="SUPFAM" id="SSF55797">
    <property type="entry name" value="PR-1-like"/>
    <property type="match status" value="1"/>
</dbReference>
<evidence type="ECO:0000313" key="3">
    <source>
        <dbReference type="Proteomes" id="UP000887565"/>
    </source>
</evidence>
<dbReference type="InterPro" id="IPR014044">
    <property type="entry name" value="CAP_dom"/>
</dbReference>
<evidence type="ECO:0000259" key="2">
    <source>
        <dbReference type="Pfam" id="PF00188"/>
    </source>
</evidence>
<evidence type="ECO:0000256" key="1">
    <source>
        <dbReference type="SAM" id="MobiDB-lite"/>
    </source>
</evidence>
<dbReference type="Gene3D" id="3.40.33.10">
    <property type="entry name" value="CAP"/>
    <property type="match status" value="1"/>
</dbReference>
<evidence type="ECO:0000313" key="4">
    <source>
        <dbReference type="WBParaSite" id="nRc.2.0.1.t48089-RA"/>
    </source>
</evidence>
<dbReference type="Proteomes" id="UP000887565">
    <property type="component" value="Unplaced"/>
</dbReference>
<dbReference type="AlphaFoldDB" id="A0A915LAI2"/>
<accession>A0A915LAI2</accession>
<proteinExistence type="predicted"/>
<feature type="domain" description="SCP" evidence="2">
    <location>
        <begin position="61"/>
        <end position="170"/>
    </location>
</feature>
<reference evidence="4" key="1">
    <citation type="submission" date="2022-11" db="UniProtKB">
        <authorList>
            <consortium name="WormBaseParasite"/>
        </authorList>
    </citation>
    <scope>IDENTIFICATION</scope>
</reference>
<organism evidence="3 4">
    <name type="scientific">Romanomermis culicivorax</name>
    <name type="common">Nematode worm</name>
    <dbReference type="NCBI Taxonomy" id="13658"/>
    <lineage>
        <taxon>Eukaryota</taxon>
        <taxon>Metazoa</taxon>
        <taxon>Ecdysozoa</taxon>
        <taxon>Nematoda</taxon>
        <taxon>Enoplea</taxon>
        <taxon>Dorylaimia</taxon>
        <taxon>Mermithida</taxon>
        <taxon>Mermithoidea</taxon>
        <taxon>Mermithidae</taxon>
        <taxon>Romanomermis</taxon>
    </lineage>
</organism>
<name>A0A915LAI2_ROMCU</name>